<protein>
    <submittedName>
        <fullName evidence="2">MarR family transcriptional regulator</fullName>
    </submittedName>
</protein>
<dbReference type="AlphaFoldDB" id="A0A9W6NNA0"/>
<dbReference type="Pfam" id="PF12802">
    <property type="entry name" value="MarR_2"/>
    <property type="match status" value="1"/>
</dbReference>
<dbReference type="SUPFAM" id="SSF46785">
    <property type="entry name" value="Winged helix' DNA-binding domain"/>
    <property type="match status" value="1"/>
</dbReference>
<dbReference type="InterPro" id="IPR039422">
    <property type="entry name" value="MarR/SlyA-like"/>
</dbReference>
<dbReference type="EMBL" id="BSFP01000026">
    <property type="protein sequence ID" value="GLL02802.1"/>
    <property type="molecule type" value="Genomic_DNA"/>
</dbReference>
<dbReference type="PROSITE" id="PS50995">
    <property type="entry name" value="HTH_MARR_2"/>
    <property type="match status" value="1"/>
</dbReference>
<dbReference type="PANTHER" id="PTHR33164">
    <property type="entry name" value="TRANSCRIPTIONAL REGULATOR, MARR FAMILY"/>
    <property type="match status" value="1"/>
</dbReference>
<evidence type="ECO:0000313" key="3">
    <source>
        <dbReference type="Proteomes" id="UP001143480"/>
    </source>
</evidence>
<evidence type="ECO:0000313" key="2">
    <source>
        <dbReference type="EMBL" id="GLL02802.1"/>
    </source>
</evidence>
<accession>A0A9W6NNA0</accession>
<evidence type="ECO:0000259" key="1">
    <source>
        <dbReference type="PROSITE" id="PS50995"/>
    </source>
</evidence>
<dbReference type="Gene3D" id="1.10.10.10">
    <property type="entry name" value="Winged helix-like DNA-binding domain superfamily/Winged helix DNA-binding domain"/>
    <property type="match status" value="1"/>
</dbReference>
<dbReference type="SMART" id="SM00347">
    <property type="entry name" value="HTH_MARR"/>
    <property type="match status" value="1"/>
</dbReference>
<dbReference type="GO" id="GO:0006950">
    <property type="term" value="P:response to stress"/>
    <property type="evidence" value="ECO:0007669"/>
    <property type="project" value="TreeGrafter"/>
</dbReference>
<dbReference type="Proteomes" id="UP001143480">
    <property type="component" value="Unassembled WGS sequence"/>
</dbReference>
<dbReference type="RefSeq" id="WP_271189415.1">
    <property type="nucleotide sequence ID" value="NZ_BSFP01000026.1"/>
</dbReference>
<dbReference type="InterPro" id="IPR036388">
    <property type="entry name" value="WH-like_DNA-bd_sf"/>
</dbReference>
<dbReference type="GO" id="GO:0003700">
    <property type="term" value="F:DNA-binding transcription factor activity"/>
    <property type="evidence" value="ECO:0007669"/>
    <property type="project" value="InterPro"/>
</dbReference>
<proteinExistence type="predicted"/>
<gene>
    <name evidence="2" type="ORF">GCM10017581_045440</name>
</gene>
<dbReference type="InterPro" id="IPR036390">
    <property type="entry name" value="WH_DNA-bd_sf"/>
</dbReference>
<dbReference type="InterPro" id="IPR000835">
    <property type="entry name" value="HTH_MarR-typ"/>
</dbReference>
<dbReference type="PANTHER" id="PTHR33164:SF99">
    <property type="entry name" value="MARR FAMILY REGULATORY PROTEIN"/>
    <property type="match status" value="1"/>
</dbReference>
<sequence>MTTERDLGPQLSARLTYLLKRALIDLEHLHAEYLAPVGVSGRELAVLLLLDSHSPESQQQVAGRLGVDRTTMVALLDGLEAKGLVTRHADAGDRRRNVVELTGTGRAVLGQAVHASDEAERQLLADLDDAESAQLRTLLTRLARTVRSPRTDGSRHS</sequence>
<organism evidence="2 3">
    <name type="scientific">Dactylosporangium matsuzakiense</name>
    <dbReference type="NCBI Taxonomy" id="53360"/>
    <lineage>
        <taxon>Bacteria</taxon>
        <taxon>Bacillati</taxon>
        <taxon>Actinomycetota</taxon>
        <taxon>Actinomycetes</taxon>
        <taxon>Micromonosporales</taxon>
        <taxon>Micromonosporaceae</taxon>
        <taxon>Dactylosporangium</taxon>
    </lineage>
</organism>
<reference evidence="2" key="1">
    <citation type="journal article" date="2014" name="Int. J. Syst. Evol. Microbiol.">
        <title>Complete genome sequence of Corynebacterium casei LMG S-19264T (=DSM 44701T), isolated from a smear-ripened cheese.</title>
        <authorList>
            <consortium name="US DOE Joint Genome Institute (JGI-PGF)"/>
            <person name="Walter F."/>
            <person name="Albersmeier A."/>
            <person name="Kalinowski J."/>
            <person name="Ruckert C."/>
        </authorList>
    </citation>
    <scope>NUCLEOTIDE SEQUENCE</scope>
    <source>
        <strain evidence="2">VKM Ac-1321</strain>
    </source>
</reference>
<reference evidence="2" key="2">
    <citation type="submission" date="2023-01" db="EMBL/GenBank/DDBJ databases">
        <authorList>
            <person name="Sun Q."/>
            <person name="Evtushenko L."/>
        </authorList>
    </citation>
    <scope>NUCLEOTIDE SEQUENCE</scope>
    <source>
        <strain evidence="2">VKM Ac-1321</strain>
    </source>
</reference>
<name>A0A9W6NNA0_9ACTN</name>
<comment type="caution">
    <text evidence="2">The sequence shown here is derived from an EMBL/GenBank/DDBJ whole genome shotgun (WGS) entry which is preliminary data.</text>
</comment>
<dbReference type="PRINTS" id="PR00598">
    <property type="entry name" value="HTHMARR"/>
</dbReference>
<keyword evidence="3" id="KW-1185">Reference proteome</keyword>
<feature type="domain" description="HTH marR-type" evidence="1">
    <location>
        <begin position="12"/>
        <end position="144"/>
    </location>
</feature>